<evidence type="ECO:0000256" key="1">
    <source>
        <dbReference type="SAM" id="MobiDB-lite"/>
    </source>
</evidence>
<organism evidence="2 3">
    <name type="scientific">Steinernema glaseri</name>
    <dbReference type="NCBI Taxonomy" id="37863"/>
    <lineage>
        <taxon>Eukaryota</taxon>
        <taxon>Metazoa</taxon>
        <taxon>Ecdysozoa</taxon>
        <taxon>Nematoda</taxon>
        <taxon>Chromadorea</taxon>
        <taxon>Rhabditida</taxon>
        <taxon>Tylenchina</taxon>
        <taxon>Panagrolaimomorpha</taxon>
        <taxon>Strongyloidoidea</taxon>
        <taxon>Steinernematidae</taxon>
        <taxon>Steinernema</taxon>
    </lineage>
</organism>
<feature type="region of interest" description="Disordered" evidence="1">
    <location>
        <begin position="14"/>
        <end position="90"/>
    </location>
</feature>
<keyword evidence="2" id="KW-1185">Reference proteome</keyword>
<evidence type="ECO:0000313" key="3">
    <source>
        <dbReference type="WBParaSite" id="L893_g8375.t1"/>
    </source>
</evidence>
<feature type="compositionally biased region" description="Low complexity" evidence="1">
    <location>
        <begin position="17"/>
        <end position="33"/>
    </location>
</feature>
<proteinExistence type="predicted"/>
<accession>A0A1I8AQD7</accession>
<feature type="compositionally biased region" description="Polar residues" evidence="1">
    <location>
        <begin position="34"/>
        <end position="58"/>
    </location>
</feature>
<evidence type="ECO:0000313" key="2">
    <source>
        <dbReference type="Proteomes" id="UP000095287"/>
    </source>
</evidence>
<sequence>MAFIVPVMKKDYMLYQKKSPSSSPKSGSTKPAPRSTSNPILIPSRNSTACRATSSSVDSIIRPSRRAQRQRVSIRRISDSDNERTSGTEKHVHFGVCEEITYDELEEAFEDALPDFDSGNSSLESQDSPMETLLLSEQLGLIKATPVPISKKTPDSLESQDSPMQTLLLSEQLGLIKTTPVPISKKTPDRSRKYLSSSAPVLSTANPTKKQNVFKLVALCSPKN</sequence>
<dbReference type="AlphaFoldDB" id="A0A1I8AQD7"/>
<feature type="compositionally biased region" description="Basic residues" evidence="1">
    <location>
        <begin position="63"/>
        <end position="74"/>
    </location>
</feature>
<protein>
    <submittedName>
        <fullName evidence="3">Flocculation protein FLO11-like</fullName>
    </submittedName>
</protein>
<name>A0A1I8AQD7_9BILA</name>
<reference evidence="3" key="1">
    <citation type="submission" date="2016-11" db="UniProtKB">
        <authorList>
            <consortium name="WormBaseParasite"/>
        </authorList>
    </citation>
    <scope>IDENTIFICATION</scope>
</reference>
<dbReference type="WBParaSite" id="L893_g8375.t1">
    <property type="protein sequence ID" value="L893_g8375.t1"/>
    <property type="gene ID" value="L893_g8375"/>
</dbReference>
<dbReference type="Proteomes" id="UP000095287">
    <property type="component" value="Unplaced"/>
</dbReference>
<feature type="compositionally biased region" description="Basic and acidic residues" evidence="1">
    <location>
        <begin position="76"/>
        <end position="90"/>
    </location>
</feature>